<name>A0A7J0CDK3_9ACTN</name>
<dbReference type="Proteomes" id="UP000498980">
    <property type="component" value="Unassembled WGS sequence"/>
</dbReference>
<evidence type="ECO:0000313" key="4">
    <source>
        <dbReference type="EMBL" id="GFN00601.1"/>
    </source>
</evidence>
<dbReference type="Proteomes" id="UP000530403">
    <property type="component" value="Unassembled WGS sequence"/>
</dbReference>
<feature type="region of interest" description="Disordered" evidence="2">
    <location>
        <begin position="311"/>
        <end position="349"/>
    </location>
</feature>
<gene>
    <name evidence="5" type="ORF">HEB29_005104</name>
    <name evidence="4" type="ORF">Sfulv_54110</name>
</gene>
<dbReference type="FunFam" id="3.20.20.100:FF:000004">
    <property type="entry name" value="Oxidoreductase, aldo/keto reductase"/>
    <property type="match status" value="1"/>
</dbReference>
<dbReference type="PANTHER" id="PTHR43364">
    <property type="entry name" value="NADH-SPECIFIC METHYLGLYOXAL REDUCTASE-RELATED"/>
    <property type="match status" value="1"/>
</dbReference>
<dbReference type="InterPro" id="IPR050523">
    <property type="entry name" value="AKR_Detox_Biosynth"/>
</dbReference>
<evidence type="ECO:0000313" key="6">
    <source>
        <dbReference type="Proteomes" id="UP000498980"/>
    </source>
</evidence>
<reference evidence="4 6" key="1">
    <citation type="submission" date="2020-05" db="EMBL/GenBank/DDBJ databases">
        <title>Whole genome shotgun sequence of Streptomyces fulvorobeus NBRC 15897.</title>
        <authorList>
            <person name="Komaki H."/>
            <person name="Tamura T."/>
        </authorList>
    </citation>
    <scope>NUCLEOTIDE SEQUENCE [LARGE SCALE GENOMIC DNA]</scope>
    <source>
        <strain evidence="4 6">NBRC 15897</strain>
    </source>
</reference>
<sequence length="349" mass="37822">MERRILGGTGISVSELALGSMMFGSWGNPDRQEARKVIGMALDAGVNLVDTADIYGEGGTEEIVGEALRGRRDDVVLATKFHGPMGPDPNHRGNSRRWIMRAVENSLRRLGTEHIDLYQVHGVDPDTDIDEMLSALSDLVRAGKVRAIGTSNFPADQLVEARWTAERRGHVHLRSEQPAYSILSRSVEMHVLPTAQRHGMGVLVWGPLSAGWLSDADATPGKGRAVLEPRRFDPGVPANAAKARVVARLRELAAEAGMPLTHLALAFVQAHPAVTSVIIGPRTADQLSDLLAGAGKVLDDEVLDQIDEIVPPGSDLNPADNHSVRGLLADTARRRRPTPRRSARQEARH</sequence>
<dbReference type="InterPro" id="IPR020471">
    <property type="entry name" value="AKR"/>
</dbReference>
<dbReference type="RefSeq" id="WP_173316847.1">
    <property type="nucleotide sequence ID" value="NZ_BAAAUE010000013.1"/>
</dbReference>
<comment type="caution">
    <text evidence="4">The sequence shown here is derived from an EMBL/GenBank/DDBJ whole genome shotgun (WGS) entry which is preliminary data.</text>
</comment>
<dbReference type="InterPro" id="IPR023210">
    <property type="entry name" value="NADP_OxRdtase_dom"/>
</dbReference>
<dbReference type="PRINTS" id="PR00069">
    <property type="entry name" value="ALDKETRDTASE"/>
</dbReference>
<protein>
    <submittedName>
        <fullName evidence="4">Aldo/keto reductase</fullName>
    </submittedName>
    <submittedName>
        <fullName evidence="5">Aryl-alcohol dehydrogenase-like predicted oxidoreductase</fullName>
    </submittedName>
</protein>
<reference evidence="5 7" key="2">
    <citation type="submission" date="2020-07" db="EMBL/GenBank/DDBJ databases">
        <title>Sequencing the genomes of 1000 actinobacteria strains.</title>
        <authorList>
            <person name="Klenk H.-P."/>
        </authorList>
    </citation>
    <scope>NUCLEOTIDE SEQUENCE [LARGE SCALE GENOMIC DNA]</scope>
    <source>
        <strain evidence="5 7">DSM 41455</strain>
    </source>
</reference>
<dbReference type="Pfam" id="PF00248">
    <property type="entry name" value="Aldo_ket_red"/>
    <property type="match status" value="1"/>
</dbReference>
<evidence type="ECO:0000313" key="7">
    <source>
        <dbReference type="Proteomes" id="UP000530403"/>
    </source>
</evidence>
<dbReference type="EMBL" id="JACCCF010000001">
    <property type="protein sequence ID" value="NYE44093.1"/>
    <property type="molecule type" value="Genomic_DNA"/>
</dbReference>
<dbReference type="Gene3D" id="3.20.20.100">
    <property type="entry name" value="NADP-dependent oxidoreductase domain"/>
    <property type="match status" value="1"/>
</dbReference>
<proteinExistence type="predicted"/>
<evidence type="ECO:0000256" key="2">
    <source>
        <dbReference type="SAM" id="MobiDB-lite"/>
    </source>
</evidence>
<accession>A0A7J0CDK3</accession>
<feature type="compositionally biased region" description="Basic residues" evidence="2">
    <location>
        <begin position="333"/>
        <end position="342"/>
    </location>
</feature>
<dbReference type="GO" id="GO:0005829">
    <property type="term" value="C:cytosol"/>
    <property type="evidence" value="ECO:0007669"/>
    <property type="project" value="UniProtKB-ARBA"/>
</dbReference>
<evidence type="ECO:0000313" key="5">
    <source>
        <dbReference type="EMBL" id="NYE44093.1"/>
    </source>
</evidence>
<keyword evidence="6" id="KW-1185">Reference proteome</keyword>
<dbReference type="AlphaFoldDB" id="A0A7J0CDK3"/>
<dbReference type="PANTHER" id="PTHR43364:SF4">
    <property type="entry name" value="NAD(P)-LINKED OXIDOREDUCTASE SUPERFAMILY PROTEIN"/>
    <property type="match status" value="1"/>
</dbReference>
<evidence type="ECO:0000259" key="3">
    <source>
        <dbReference type="Pfam" id="PF00248"/>
    </source>
</evidence>
<dbReference type="GO" id="GO:0016491">
    <property type="term" value="F:oxidoreductase activity"/>
    <property type="evidence" value="ECO:0007669"/>
    <property type="project" value="UniProtKB-KW"/>
</dbReference>
<keyword evidence="1" id="KW-0560">Oxidoreductase</keyword>
<feature type="domain" description="NADP-dependent oxidoreductase" evidence="3">
    <location>
        <begin position="15"/>
        <end position="310"/>
    </location>
</feature>
<dbReference type="SUPFAM" id="SSF51430">
    <property type="entry name" value="NAD(P)-linked oxidoreductase"/>
    <property type="match status" value="1"/>
</dbReference>
<dbReference type="EMBL" id="BLWC01000001">
    <property type="protein sequence ID" value="GFN00601.1"/>
    <property type="molecule type" value="Genomic_DNA"/>
</dbReference>
<organism evidence="4 6">
    <name type="scientific">Streptomyces fulvorobeus</name>
    <dbReference type="NCBI Taxonomy" id="284028"/>
    <lineage>
        <taxon>Bacteria</taxon>
        <taxon>Bacillati</taxon>
        <taxon>Actinomycetota</taxon>
        <taxon>Actinomycetes</taxon>
        <taxon>Kitasatosporales</taxon>
        <taxon>Streptomycetaceae</taxon>
        <taxon>Streptomyces</taxon>
    </lineage>
</organism>
<evidence type="ECO:0000256" key="1">
    <source>
        <dbReference type="ARBA" id="ARBA00023002"/>
    </source>
</evidence>
<dbReference type="InterPro" id="IPR036812">
    <property type="entry name" value="NAD(P)_OxRdtase_dom_sf"/>
</dbReference>